<keyword evidence="1" id="KW-0812">Transmembrane</keyword>
<evidence type="ECO:0000256" key="1">
    <source>
        <dbReference type="SAM" id="Phobius"/>
    </source>
</evidence>
<feature type="transmembrane region" description="Helical" evidence="1">
    <location>
        <begin position="345"/>
        <end position="372"/>
    </location>
</feature>
<keyword evidence="3" id="KW-1185">Reference proteome</keyword>
<dbReference type="OrthoDB" id="2506991at2759"/>
<feature type="transmembrane region" description="Helical" evidence="1">
    <location>
        <begin position="263"/>
        <end position="288"/>
    </location>
</feature>
<feature type="transmembrane region" description="Helical" evidence="1">
    <location>
        <begin position="42"/>
        <end position="65"/>
    </location>
</feature>
<organism evidence="2 3">
    <name type="scientific">Cronartium quercuum f. sp. fusiforme G11</name>
    <dbReference type="NCBI Taxonomy" id="708437"/>
    <lineage>
        <taxon>Eukaryota</taxon>
        <taxon>Fungi</taxon>
        <taxon>Dikarya</taxon>
        <taxon>Basidiomycota</taxon>
        <taxon>Pucciniomycotina</taxon>
        <taxon>Pucciniomycetes</taxon>
        <taxon>Pucciniales</taxon>
        <taxon>Coleosporiaceae</taxon>
        <taxon>Cronartium</taxon>
    </lineage>
</organism>
<dbReference type="AlphaFoldDB" id="A0A9P6NDF8"/>
<feature type="transmembrane region" description="Helical" evidence="1">
    <location>
        <begin position="173"/>
        <end position="198"/>
    </location>
</feature>
<keyword evidence="1" id="KW-0472">Membrane</keyword>
<evidence type="ECO:0000313" key="3">
    <source>
        <dbReference type="Proteomes" id="UP000886653"/>
    </source>
</evidence>
<feature type="transmembrane region" description="Helical" evidence="1">
    <location>
        <begin position="142"/>
        <end position="161"/>
    </location>
</feature>
<feature type="transmembrane region" description="Helical" evidence="1">
    <location>
        <begin position="384"/>
        <end position="409"/>
    </location>
</feature>
<name>A0A9P6NDF8_9BASI</name>
<dbReference type="EMBL" id="MU167374">
    <property type="protein sequence ID" value="KAG0141725.1"/>
    <property type="molecule type" value="Genomic_DNA"/>
</dbReference>
<sequence>MKIVPLQELLQRSPPNTNPFQFVHDLIARVLLPRTPNCAAPALVFFGIVYGANILVCLAILIIPLHRGPTSRKKYQSPWQVHHIPESTTPYYIPNSGLCMAVFQLITCVISEIYVAMMYYSAKSQSFQRATYALVWVEIRWLPMYLGVWATAWASFAFCLCTSERTLYRSLHLNPLVFNSLCFLFATALFTLAVYYTVRQLTLLTSSYAQHDIFFKNLHLAIDQWNRTRGKPLPEPTLINLERTYESFVNSVRVSMAHTRSTILFWTICAIPIFLVYAVSVWAFLTLVRGCTDVATGKISVLDHCKAVIEPGTKDQDISSDLDVKCNNTDQITLSGMGNYLKRKYIYLATQSSCLSLCLCFHIAVGIFRLAAGDKVIYDGNVRAAVALLNFGGSCFIFLAMTIQCYHMVTDKKGERKSEILANEERVINYPIQVSSVKEKKKKKNCAS</sequence>
<evidence type="ECO:0000313" key="2">
    <source>
        <dbReference type="EMBL" id="KAG0141725.1"/>
    </source>
</evidence>
<gene>
    <name evidence="2" type="ORF">CROQUDRAFT_51288</name>
</gene>
<reference evidence="2" key="1">
    <citation type="submission" date="2013-11" db="EMBL/GenBank/DDBJ databases">
        <title>Genome sequence of the fusiform rust pathogen reveals effectors for host alternation and coevolution with pine.</title>
        <authorList>
            <consortium name="DOE Joint Genome Institute"/>
            <person name="Smith K."/>
            <person name="Pendleton A."/>
            <person name="Kubisiak T."/>
            <person name="Anderson C."/>
            <person name="Salamov A."/>
            <person name="Aerts A."/>
            <person name="Riley R."/>
            <person name="Clum A."/>
            <person name="Lindquist E."/>
            <person name="Ence D."/>
            <person name="Campbell M."/>
            <person name="Kronenberg Z."/>
            <person name="Feau N."/>
            <person name="Dhillon B."/>
            <person name="Hamelin R."/>
            <person name="Burleigh J."/>
            <person name="Smith J."/>
            <person name="Yandell M."/>
            <person name="Nelson C."/>
            <person name="Grigoriev I."/>
            <person name="Davis J."/>
        </authorList>
    </citation>
    <scope>NUCLEOTIDE SEQUENCE</scope>
    <source>
        <strain evidence="2">G11</strain>
    </source>
</reference>
<proteinExistence type="predicted"/>
<keyword evidence="1" id="KW-1133">Transmembrane helix</keyword>
<protein>
    <submittedName>
        <fullName evidence="2">Uncharacterized protein</fullName>
    </submittedName>
</protein>
<dbReference type="Proteomes" id="UP000886653">
    <property type="component" value="Unassembled WGS sequence"/>
</dbReference>
<feature type="transmembrane region" description="Helical" evidence="1">
    <location>
        <begin position="98"/>
        <end position="122"/>
    </location>
</feature>
<comment type="caution">
    <text evidence="2">The sequence shown here is derived from an EMBL/GenBank/DDBJ whole genome shotgun (WGS) entry which is preliminary data.</text>
</comment>
<accession>A0A9P6NDF8</accession>